<name>A0ABR1Y9H3_9PEZI</name>
<dbReference type="EMBL" id="JBBWRZ010000015">
    <property type="protein sequence ID" value="KAK8222773.1"/>
    <property type="molecule type" value="Genomic_DNA"/>
</dbReference>
<evidence type="ECO:0000313" key="1">
    <source>
        <dbReference type="EMBL" id="KAK8222773.1"/>
    </source>
</evidence>
<keyword evidence="2" id="KW-1185">Reference proteome</keyword>
<reference evidence="1 2" key="1">
    <citation type="submission" date="2024-04" db="EMBL/GenBank/DDBJ databases">
        <title>Phyllosticta paracitricarpa is synonymous to the EU quarantine fungus P. citricarpa based on phylogenomic analyses.</title>
        <authorList>
            <consortium name="Lawrence Berkeley National Laboratory"/>
            <person name="Van Ingen-Buijs V.A."/>
            <person name="Van Westerhoven A.C."/>
            <person name="Haridas S."/>
            <person name="Skiadas P."/>
            <person name="Martin F."/>
            <person name="Groenewald J.Z."/>
            <person name="Crous P.W."/>
            <person name="Seidl M.F."/>
        </authorList>
    </citation>
    <scope>NUCLEOTIDE SEQUENCE [LARGE SCALE GENOMIC DNA]</scope>
    <source>
        <strain evidence="1 2">CBS 123374</strain>
    </source>
</reference>
<protein>
    <recommendedName>
        <fullName evidence="3">BTB domain-containing protein</fullName>
    </recommendedName>
</protein>
<organism evidence="1 2">
    <name type="scientific">Phyllosticta capitalensis</name>
    <dbReference type="NCBI Taxonomy" id="121624"/>
    <lineage>
        <taxon>Eukaryota</taxon>
        <taxon>Fungi</taxon>
        <taxon>Dikarya</taxon>
        <taxon>Ascomycota</taxon>
        <taxon>Pezizomycotina</taxon>
        <taxon>Dothideomycetes</taxon>
        <taxon>Dothideomycetes incertae sedis</taxon>
        <taxon>Botryosphaeriales</taxon>
        <taxon>Phyllostictaceae</taxon>
        <taxon>Phyllosticta</taxon>
    </lineage>
</organism>
<gene>
    <name evidence="1" type="ORF">HDK90DRAFT_471093</name>
</gene>
<proteinExistence type="predicted"/>
<accession>A0ABR1Y9H3</accession>
<dbReference type="Proteomes" id="UP001492380">
    <property type="component" value="Unassembled WGS sequence"/>
</dbReference>
<evidence type="ECO:0008006" key="3">
    <source>
        <dbReference type="Google" id="ProtNLM"/>
    </source>
</evidence>
<dbReference type="Gene3D" id="3.30.710.10">
    <property type="entry name" value="Potassium Channel Kv1.1, Chain A"/>
    <property type="match status" value="1"/>
</dbReference>
<comment type="caution">
    <text evidence="1">The sequence shown here is derived from an EMBL/GenBank/DDBJ whole genome shotgun (WGS) entry which is preliminary data.</text>
</comment>
<sequence length="178" mass="20497">MTKVLLTKLRFLQTGLHSDLKVRDKSGHEWNVHKVVVARDCKFFENALKGPFKSNDRAAQPNWFQEAVTNVVEVTDDDPLQHNKKSEQNLDLTVILNDFRYPAIKFPERLGRDIGPCCLQLEANIYWCDNETAKIWEYLQALCDFAGTLAVHGTVAVDICFKFYLDRGQTLHNAERSR</sequence>
<evidence type="ECO:0000313" key="2">
    <source>
        <dbReference type="Proteomes" id="UP001492380"/>
    </source>
</evidence>
<dbReference type="InterPro" id="IPR011333">
    <property type="entry name" value="SKP1/BTB/POZ_sf"/>
</dbReference>